<organism evidence="2 3">
    <name type="scientific">Heliomicrobium undosum</name>
    <dbReference type="NCBI Taxonomy" id="121734"/>
    <lineage>
        <taxon>Bacteria</taxon>
        <taxon>Bacillati</taxon>
        <taxon>Bacillota</taxon>
        <taxon>Clostridia</taxon>
        <taxon>Eubacteriales</taxon>
        <taxon>Heliobacteriaceae</taxon>
        <taxon>Heliomicrobium</taxon>
    </lineage>
</organism>
<name>A0A845KZD4_9FIRM</name>
<dbReference type="EMBL" id="WXEY01000005">
    <property type="protein sequence ID" value="MZP29407.1"/>
    <property type="molecule type" value="Genomic_DNA"/>
</dbReference>
<dbReference type="RefSeq" id="WP_161256797.1">
    <property type="nucleotide sequence ID" value="NZ_WXEY01000005.1"/>
</dbReference>
<accession>A0A845KZD4</accession>
<dbReference type="Proteomes" id="UP000463470">
    <property type="component" value="Unassembled WGS sequence"/>
</dbReference>
<evidence type="ECO:0000313" key="3">
    <source>
        <dbReference type="Proteomes" id="UP000463470"/>
    </source>
</evidence>
<protein>
    <submittedName>
        <fullName evidence="2">Uncharacterized protein</fullName>
    </submittedName>
</protein>
<evidence type="ECO:0000313" key="2">
    <source>
        <dbReference type="EMBL" id="MZP29407.1"/>
    </source>
</evidence>
<dbReference type="AlphaFoldDB" id="A0A845KZD4"/>
<keyword evidence="3" id="KW-1185">Reference proteome</keyword>
<sequence>MTHSDVTEGFPSPSHPLRHAQPGQEGASQALSPDEEGQITQVSGGGEMQSWGDFALQRELHRSNDDDLLT</sequence>
<gene>
    <name evidence="2" type="ORF">GTO91_06775</name>
</gene>
<comment type="caution">
    <text evidence="2">The sequence shown here is derived from an EMBL/GenBank/DDBJ whole genome shotgun (WGS) entry which is preliminary data.</text>
</comment>
<feature type="region of interest" description="Disordered" evidence="1">
    <location>
        <begin position="1"/>
        <end position="70"/>
    </location>
</feature>
<evidence type="ECO:0000256" key="1">
    <source>
        <dbReference type="SAM" id="MobiDB-lite"/>
    </source>
</evidence>
<proteinExistence type="predicted"/>
<feature type="compositionally biased region" description="Basic and acidic residues" evidence="1">
    <location>
        <begin position="56"/>
        <end position="70"/>
    </location>
</feature>
<dbReference type="OrthoDB" id="2084359at2"/>
<reference evidence="2 3" key="1">
    <citation type="submission" date="2020-01" db="EMBL/GenBank/DDBJ databases">
        <title>Whole-genome sequence of Heliobacterium undosum DSM 13378.</title>
        <authorList>
            <person name="Kyndt J.A."/>
            <person name="Meyer T.E."/>
        </authorList>
    </citation>
    <scope>NUCLEOTIDE SEQUENCE [LARGE SCALE GENOMIC DNA]</scope>
    <source>
        <strain evidence="2 3">DSM 13378</strain>
    </source>
</reference>